<gene>
    <name evidence="2" type="ORF">GCM10010842_37700</name>
</gene>
<evidence type="ECO:0000313" key="3">
    <source>
        <dbReference type="Proteomes" id="UP000645517"/>
    </source>
</evidence>
<dbReference type="EMBL" id="BMOR01000034">
    <property type="protein sequence ID" value="GGN46802.1"/>
    <property type="molecule type" value="Genomic_DNA"/>
</dbReference>
<keyword evidence="3" id="KW-1185">Reference proteome</keyword>
<organism evidence="2 3">
    <name type="scientific">Deinococcus daejeonensis</name>
    <dbReference type="NCBI Taxonomy" id="1007098"/>
    <lineage>
        <taxon>Bacteria</taxon>
        <taxon>Thermotogati</taxon>
        <taxon>Deinococcota</taxon>
        <taxon>Deinococci</taxon>
        <taxon>Deinococcales</taxon>
        <taxon>Deinococcaceae</taxon>
        <taxon>Deinococcus</taxon>
    </lineage>
</organism>
<proteinExistence type="predicted"/>
<evidence type="ECO:0000313" key="2">
    <source>
        <dbReference type="EMBL" id="GGN46802.1"/>
    </source>
</evidence>
<feature type="region of interest" description="Disordered" evidence="1">
    <location>
        <begin position="1"/>
        <end position="21"/>
    </location>
</feature>
<protein>
    <submittedName>
        <fullName evidence="2">Uncharacterized protein</fullName>
    </submittedName>
</protein>
<comment type="caution">
    <text evidence="2">The sequence shown here is derived from an EMBL/GenBank/DDBJ whole genome shotgun (WGS) entry which is preliminary data.</text>
</comment>
<evidence type="ECO:0000256" key="1">
    <source>
        <dbReference type="SAM" id="MobiDB-lite"/>
    </source>
</evidence>
<dbReference type="Proteomes" id="UP000645517">
    <property type="component" value="Unassembled WGS sequence"/>
</dbReference>
<dbReference type="RefSeq" id="WP_189059453.1">
    <property type="nucleotide sequence ID" value="NZ_BMOR01000034.1"/>
</dbReference>
<accession>A0ABQ2JK46</accession>
<reference evidence="3" key="1">
    <citation type="journal article" date="2019" name="Int. J. Syst. Evol. Microbiol.">
        <title>The Global Catalogue of Microorganisms (GCM) 10K type strain sequencing project: providing services to taxonomists for standard genome sequencing and annotation.</title>
        <authorList>
            <consortium name="The Broad Institute Genomics Platform"/>
            <consortium name="The Broad Institute Genome Sequencing Center for Infectious Disease"/>
            <person name="Wu L."/>
            <person name="Ma J."/>
        </authorList>
    </citation>
    <scope>NUCLEOTIDE SEQUENCE [LARGE SCALE GENOMIC DNA]</scope>
    <source>
        <strain evidence="3">JCM 16918</strain>
    </source>
</reference>
<sequence length="64" mass="6814">MPRTPTAHAAQHAPLTPDERRGALSAIAQRRDALLRELRELNEIEAGHRAALAGAGEGTGRAVH</sequence>
<name>A0ABQ2JK46_9DEIO</name>